<name>A0A5R9AJ14_PSENT</name>
<dbReference type="RefSeq" id="WP_138212883.1">
    <property type="nucleotide sequence ID" value="NZ_VASG01000001.1"/>
</dbReference>
<dbReference type="EMBL" id="VASG01000001">
    <property type="protein sequence ID" value="TLP78681.1"/>
    <property type="molecule type" value="Genomic_DNA"/>
</dbReference>
<organism evidence="1 2">
    <name type="scientific">Pseudomonas nitroreducens</name>
    <dbReference type="NCBI Taxonomy" id="46680"/>
    <lineage>
        <taxon>Bacteria</taxon>
        <taxon>Pseudomonadati</taxon>
        <taxon>Pseudomonadota</taxon>
        <taxon>Gammaproteobacteria</taxon>
        <taxon>Pseudomonadales</taxon>
        <taxon>Pseudomonadaceae</taxon>
        <taxon>Pseudomonas</taxon>
    </lineage>
</organism>
<accession>A0A5R9AJ14</accession>
<protein>
    <submittedName>
        <fullName evidence="1">Uncharacterized protein</fullName>
    </submittedName>
</protein>
<sequence>MRHCAVLLLSLALLEGCSTTGTLKTGFPELLQRRQQLMALAAGGDATAQKERVEVEEKLDAKIQSAIEDANQTCSEVIGSREQLAQKRSRDTLGISLIGLAAGSVIAPALTAANAAANAPWIAAFSGVGGASAVAVRQVDSAGMSGGADITIANNISAAVKTEMAIALNESTSPQKRYSAAIKAKTECLYYPRYVYRIEPPQSPQ</sequence>
<dbReference type="AlphaFoldDB" id="A0A5R9AJ14"/>
<reference evidence="1 2" key="1">
    <citation type="submission" date="2019-05" db="EMBL/GenBank/DDBJ databases">
        <authorList>
            <person name="Moore K."/>
            <person name="O'Neill P."/>
            <person name="Farbos A."/>
            <person name="Studholme D.J."/>
        </authorList>
    </citation>
    <scope>NUCLEOTIDE SEQUENCE [LARGE SCALE GENOMIC DNA]</scope>
    <source>
        <strain evidence="1 2">DSM 9128</strain>
    </source>
</reference>
<proteinExistence type="predicted"/>
<evidence type="ECO:0000313" key="1">
    <source>
        <dbReference type="EMBL" id="TLP78681.1"/>
    </source>
</evidence>
<evidence type="ECO:0000313" key="2">
    <source>
        <dbReference type="Proteomes" id="UP000307510"/>
    </source>
</evidence>
<reference evidence="2" key="2">
    <citation type="submission" date="2019-06" db="EMBL/GenBank/DDBJ databases">
        <title>AzeR, a transcriptional regulator that responds to azelaic acid in Pseudomonas nitroreducens.</title>
        <authorList>
            <person name="Bez C."/>
            <person name="Javvadi S.G."/>
            <person name="Bertani I."/>
            <person name="Devescovi G."/>
            <person name="Studholme D.J."/>
            <person name="Geller A."/>
            <person name="Levy A."/>
            <person name="Venturi V."/>
        </authorList>
    </citation>
    <scope>NUCLEOTIDE SEQUENCE [LARGE SCALE GENOMIC DNA]</scope>
    <source>
        <strain evidence="2">DSM 9128</strain>
    </source>
</reference>
<dbReference type="Proteomes" id="UP000307510">
    <property type="component" value="Unassembled WGS sequence"/>
</dbReference>
<comment type="caution">
    <text evidence="1">The sequence shown here is derived from an EMBL/GenBank/DDBJ whole genome shotgun (WGS) entry which is preliminary data.</text>
</comment>
<gene>
    <name evidence="1" type="ORF">FEA48_05635</name>
</gene>